<gene>
    <name evidence="6" type="ORF">H8E29_07070</name>
</gene>
<evidence type="ECO:0000256" key="3">
    <source>
        <dbReference type="ARBA" id="ARBA00022833"/>
    </source>
</evidence>
<evidence type="ECO:0000259" key="5">
    <source>
        <dbReference type="PROSITE" id="PS50199"/>
    </source>
</evidence>
<evidence type="ECO:0000313" key="6">
    <source>
        <dbReference type="EMBL" id="MBC8335006.1"/>
    </source>
</evidence>
<dbReference type="InterPro" id="IPR001876">
    <property type="entry name" value="Znf_RanBP2"/>
</dbReference>
<dbReference type="AlphaFoldDB" id="A0A8J6TEC6"/>
<dbReference type="PROSITE" id="PS01358">
    <property type="entry name" value="ZF_RANBP2_1"/>
    <property type="match status" value="1"/>
</dbReference>
<accession>A0A8J6TEC6</accession>
<evidence type="ECO:0000256" key="4">
    <source>
        <dbReference type="SAM" id="Phobius"/>
    </source>
</evidence>
<evidence type="ECO:0000256" key="1">
    <source>
        <dbReference type="ARBA" id="ARBA00022723"/>
    </source>
</evidence>
<dbReference type="PROSITE" id="PS50199">
    <property type="entry name" value="ZF_RANBP2_2"/>
    <property type="match status" value="1"/>
</dbReference>
<keyword evidence="2" id="KW-0863">Zinc-finger</keyword>
<keyword evidence="4" id="KW-0812">Transmembrane</keyword>
<dbReference type="Proteomes" id="UP000614469">
    <property type="component" value="Unassembled WGS sequence"/>
</dbReference>
<name>A0A8J6TEC6_9CHLR</name>
<proteinExistence type="predicted"/>
<comment type="caution">
    <text evidence="6">The sequence shown here is derived from an EMBL/GenBank/DDBJ whole genome shotgun (WGS) entry which is preliminary data.</text>
</comment>
<keyword evidence="4" id="KW-1133">Transmembrane helix</keyword>
<evidence type="ECO:0000313" key="7">
    <source>
        <dbReference type="Proteomes" id="UP000614469"/>
    </source>
</evidence>
<feature type="transmembrane region" description="Helical" evidence="4">
    <location>
        <begin position="165"/>
        <end position="186"/>
    </location>
</feature>
<sequence>MSKGSGKFIQLEWECPQCDGRNPGPEQSCLSCGAPQPDDVEFVAPAERKYVSDEKSLKAARSGADIHCGFCDTRNPGNAEICSQCGGDLAEGERRKAGGEVHQRAAEQKIRCSNCDAENTSSNHTCAECGAPLAQQKLASAQSDAKGIKASGGAKEKASPKKRGCIIGAVLAVIALCVAGAVFLFAPSESVAGTVSDVHWQTSIAVQEQQEVRHDNETGSVPSDAYDVSCHTESEQVCTTELVDQGNGFAEEVESCDTQNEEYCSYTALEWQTIETFTMDGNDYNPSYASPSLSNEQRLGNEDIDYSVNFSTEKGNIDYAPDDLDEYRQFQLGSSWNLNLNRLGTVVSVER</sequence>
<evidence type="ECO:0000256" key="2">
    <source>
        <dbReference type="ARBA" id="ARBA00022771"/>
    </source>
</evidence>
<keyword evidence="3" id="KW-0862">Zinc</keyword>
<organism evidence="6 7">
    <name type="scientific">Candidatus Desulfolinea nitratireducens</name>
    <dbReference type="NCBI Taxonomy" id="2841698"/>
    <lineage>
        <taxon>Bacteria</taxon>
        <taxon>Bacillati</taxon>
        <taxon>Chloroflexota</taxon>
        <taxon>Anaerolineae</taxon>
        <taxon>Anaerolineales</taxon>
        <taxon>Anaerolineales incertae sedis</taxon>
        <taxon>Candidatus Desulfolinea</taxon>
    </lineage>
</organism>
<dbReference type="EMBL" id="JACNJN010000086">
    <property type="protein sequence ID" value="MBC8335006.1"/>
    <property type="molecule type" value="Genomic_DNA"/>
</dbReference>
<feature type="domain" description="RanBP2-type" evidence="5">
    <location>
        <begin position="4"/>
        <end position="38"/>
    </location>
</feature>
<keyword evidence="4" id="KW-0472">Membrane</keyword>
<protein>
    <recommendedName>
        <fullName evidence="5">RanBP2-type domain-containing protein</fullName>
    </recommendedName>
</protein>
<reference evidence="6 7" key="1">
    <citation type="submission" date="2020-08" db="EMBL/GenBank/DDBJ databases">
        <title>Bridging the membrane lipid divide: bacteria of the FCB group superphylum have the potential to synthesize archaeal ether lipids.</title>
        <authorList>
            <person name="Villanueva L."/>
            <person name="Von Meijenfeldt F.A.B."/>
            <person name="Westbye A.B."/>
            <person name="Yadav S."/>
            <person name="Hopmans E.C."/>
            <person name="Dutilh B.E."/>
            <person name="Sinninghe Damste J.S."/>
        </authorList>
    </citation>
    <scope>NUCLEOTIDE SEQUENCE [LARGE SCALE GENOMIC DNA]</scope>
    <source>
        <strain evidence="6">NIOZ-UU36</strain>
    </source>
</reference>
<keyword evidence="1" id="KW-0479">Metal-binding</keyword>
<dbReference type="GO" id="GO:0008270">
    <property type="term" value="F:zinc ion binding"/>
    <property type="evidence" value="ECO:0007669"/>
    <property type="project" value="UniProtKB-KW"/>
</dbReference>